<protein>
    <submittedName>
        <fullName evidence="2">CHASE2 domain-containing sensor protein</fullName>
    </submittedName>
</protein>
<organism evidence="2 3">
    <name type="scientific">Sphingomonas jinjuensis</name>
    <dbReference type="NCBI Taxonomy" id="535907"/>
    <lineage>
        <taxon>Bacteria</taxon>
        <taxon>Pseudomonadati</taxon>
        <taxon>Pseudomonadota</taxon>
        <taxon>Alphaproteobacteria</taxon>
        <taxon>Sphingomonadales</taxon>
        <taxon>Sphingomonadaceae</taxon>
        <taxon>Sphingomonas</taxon>
    </lineage>
</organism>
<keyword evidence="1" id="KW-0812">Transmembrane</keyword>
<sequence>MLGAVVFTYGMLMSFVLSGASRNRRLSQPNPRNLIYVGYVLCGLSAGLSVMLLASAMLGRVPPVLA</sequence>
<gene>
    <name evidence="2" type="ORF">GGQ80_003324</name>
</gene>
<keyword evidence="3" id="KW-1185">Reference proteome</keyword>
<feature type="transmembrane region" description="Helical" evidence="1">
    <location>
        <begin position="34"/>
        <end position="58"/>
    </location>
</feature>
<dbReference type="AlphaFoldDB" id="A0A840FI76"/>
<keyword evidence="1" id="KW-1133">Transmembrane helix</keyword>
<keyword evidence="1" id="KW-0472">Membrane</keyword>
<dbReference type="RefSeq" id="WP_183986862.1">
    <property type="nucleotide sequence ID" value="NZ_JACIEV010000011.1"/>
</dbReference>
<feature type="transmembrane region" description="Helical" evidence="1">
    <location>
        <begin position="6"/>
        <end position="22"/>
    </location>
</feature>
<name>A0A840FI76_9SPHN</name>
<dbReference type="EMBL" id="JACIEV010000011">
    <property type="protein sequence ID" value="MBB4155404.1"/>
    <property type="molecule type" value="Genomic_DNA"/>
</dbReference>
<evidence type="ECO:0000313" key="2">
    <source>
        <dbReference type="EMBL" id="MBB4155404.1"/>
    </source>
</evidence>
<evidence type="ECO:0000313" key="3">
    <source>
        <dbReference type="Proteomes" id="UP000529795"/>
    </source>
</evidence>
<dbReference type="Proteomes" id="UP000529795">
    <property type="component" value="Unassembled WGS sequence"/>
</dbReference>
<proteinExistence type="predicted"/>
<evidence type="ECO:0000256" key="1">
    <source>
        <dbReference type="SAM" id="Phobius"/>
    </source>
</evidence>
<accession>A0A840FI76</accession>
<reference evidence="2 3" key="1">
    <citation type="submission" date="2020-08" db="EMBL/GenBank/DDBJ databases">
        <title>Genomic Encyclopedia of Type Strains, Phase IV (KMG-IV): sequencing the most valuable type-strain genomes for metagenomic binning, comparative biology and taxonomic classification.</title>
        <authorList>
            <person name="Goeker M."/>
        </authorList>
    </citation>
    <scope>NUCLEOTIDE SEQUENCE [LARGE SCALE GENOMIC DNA]</scope>
    <source>
        <strain evidence="2 3">YC6723</strain>
    </source>
</reference>
<comment type="caution">
    <text evidence="2">The sequence shown here is derived from an EMBL/GenBank/DDBJ whole genome shotgun (WGS) entry which is preliminary data.</text>
</comment>